<reference evidence="7" key="2">
    <citation type="submission" date="2021-01" db="EMBL/GenBank/DDBJ databases">
        <authorList>
            <person name="Schikora-Tamarit M.A."/>
        </authorList>
    </citation>
    <scope>NUCLEOTIDE SEQUENCE</scope>
    <source>
        <strain evidence="7">CBS6075</strain>
    </source>
</reference>
<dbReference type="GO" id="GO:0006508">
    <property type="term" value="P:proteolysis"/>
    <property type="evidence" value="ECO:0007669"/>
    <property type="project" value="UniProtKB-KW"/>
</dbReference>
<dbReference type="InterPro" id="IPR038765">
    <property type="entry name" value="Papain-like_cys_pep_sf"/>
</dbReference>
<gene>
    <name evidence="7" type="ORF">OGAPHI_003654</name>
</gene>
<evidence type="ECO:0000256" key="1">
    <source>
        <dbReference type="ARBA" id="ARBA00005234"/>
    </source>
</evidence>
<dbReference type="AlphaFoldDB" id="A0A9P8P5M0"/>
<dbReference type="EMBL" id="JAEUBE010000295">
    <property type="protein sequence ID" value="KAH3665470.1"/>
    <property type="molecule type" value="Genomic_DNA"/>
</dbReference>
<dbReference type="GO" id="GO:0005634">
    <property type="term" value="C:nucleus"/>
    <property type="evidence" value="ECO:0007669"/>
    <property type="project" value="TreeGrafter"/>
</dbReference>
<dbReference type="PROSITE" id="PS50600">
    <property type="entry name" value="ULP_PROTEASE"/>
    <property type="match status" value="1"/>
</dbReference>
<feature type="compositionally biased region" description="Polar residues" evidence="5">
    <location>
        <begin position="1"/>
        <end position="16"/>
    </location>
</feature>
<feature type="region of interest" description="Disordered" evidence="5">
    <location>
        <begin position="1"/>
        <end position="20"/>
    </location>
</feature>
<dbReference type="PANTHER" id="PTHR12606">
    <property type="entry name" value="SENTRIN/SUMO-SPECIFIC PROTEASE"/>
    <property type="match status" value="1"/>
</dbReference>
<protein>
    <recommendedName>
        <fullName evidence="6">Ubiquitin-like protease family profile domain-containing protein</fullName>
    </recommendedName>
</protein>
<evidence type="ECO:0000259" key="6">
    <source>
        <dbReference type="PROSITE" id="PS50600"/>
    </source>
</evidence>
<dbReference type="GO" id="GO:0016926">
    <property type="term" value="P:protein desumoylation"/>
    <property type="evidence" value="ECO:0007669"/>
    <property type="project" value="TreeGrafter"/>
</dbReference>
<dbReference type="FunFam" id="3.40.395.10:FF:000001">
    <property type="entry name" value="Sentrin-specific protease 1"/>
    <property type="match status" value="1"/>
</dbReference>
<evidence type="ECO:0000313" key="7">
    <source>
        <dbReference type="EMBL" id="KAH3665470.1"/>
    </source>
</evidence>
<dbReference type="GeneID" id="70235619"/>
<evidence type="ECO:0000256" key="4">
    <source>
        <dbReference type="ARBA" id="ARBA00022807"/>
    </source>
</evidence>
<keyword evidence="8" id="KW-1185">Reference proteome</keyword>
<organism evidence="7 8">
    <name type="scientific">Ogataea philodendri</name>
    <dbReference type="NCBI Taxonomy" id="1378263"/>
    <lineage>
        <taxon>Eukaryota</taxon>
        <taxon>Fungi</taxon>
        <taxon>Dikarya</taxon>
        <taxon>Ascomycota</taxon>
        <taxon>Saccharomycotina</taxon>
        <taxon>Pichiomycetes</taxon>
        <taxon>Pichiales</taxon>
        <taxon>Pichiaceae</taxon>
        <taxon>Ogataea</taxon>
    </lineage>
</organism>
<dbReference type="OrthoDB" id="1939479at2759"/>
<dbReference type="PANTHER" id="PTHR12606:SF141">
    <property type="entry name" value="GH15225P-RELATED"/>
    <property type="match status" value="1"/>
</dbReference>
<dbReference type="GO" id="GO:0016929">
    <property type="term" value="F:deSUMOylase activity"/>
    <property type="evidence" value="ECO:0007669"/>
    <property type="project" value="TreeGrafter"/>
</dbReference>
<evidence type="ECO:0000256" key="2">
    <source>
        <dbReference type="ARBA" id="ARBA00022670"/>
    </source>
</evidence>
<dbReference type="GO" id="GO:0060255">
    <property type="term" value="P:regulation of macromolecule metabolic process"/>
    <property type="evidence" value="ECO:0007669"/>
    <property type="project" value="UniProtKB-ARBA"/>
</dbReference>
<comment type="similarity">
    <text evidence="1">Belongs to the peptidase C48 family.</text>
</comment>
<feature type="domain" description="Ubiquitin-like protease family profile" evidence="6">
    <location>
        <begin position="391"/>
        <end position="560"/>
    </location>
</feature>
<dbReference type="SUPFAM" id="SSF54001">
    <property type="entry name" value="Cysteine proteinases"/>
    <property type="match status" value="1"/>
</dbReference>
<reference evidence="7" key="1">
    <citation type="journal article" date="2021" name="Open Biol.">
        <title>Shared evolutionary footprints suggest mitochondrial oxidative damage underlies multiple complex I losses in fungi.</title>
        <authorList>
            <person name="Schikora-Tamarit M.A."/>
            <person name="Marcet-Houben M."/>
            <person name="Nosek J."/>
            <person name="Gabaldon T."/>
        </authorList>
    </citation>
    <scope>NUCLEOTIDE SEQUENCE</scope>
    <source>
        <strain evidence="7">CBS6075</strain>
    </source>
</reference>
<comment type="caution">
    <text evidence="7">The sequence shown here is derived from an EMBL/GenBank/DDBJ whole genome shotgun (WGS) entry which is preliminary data.</text>
</comment>
<dbReference type="Proteomes" id="UP000769157">
    <property type="component" value="Unassembled WGS sequence"/>
</dbReference>
<dbReference type="RefSeq" id="XP_046060674.1">
    <property type="nucleotide sequence ID" value="XM_046204651.1"/>
</dbReference>
<keyword evidence="4" id="KW-0788">Thiol protease</keyword>
<dbReference type="Pfam" id="PF02902">
    <property type="entry name" value="Peptidase_C48"/>
    <property type="match status" value="1"/>
</dbReference>
<evidence type="ECO:0000256" key="3">
    <source>
        <dbReference type="ARBA" id="ARBA00022801"/>
    </source>
</evidence>
<proteinExistence type="inferred from homology"/>
<sequence length="592" mass="67537">MSDLNNINLKTRGQRSASDDKNFFASSRDFSLFSRLPSSAPSFTYNNLPSFRNVSSLYDNRQPSTNSNVGNVPFVPREAMLNDNFKPSSRGSSGISKLGTKTVDPQKLTLTTKAAPATPEADFLDFLKCLLLILYQLGKKAALWAVFLLTLVGNQVIKLVERIPEPETAVVDGISSTPIKREIDGITGFLNKMVPNSLSTPLGHVVSEEEKPVKSSSSKISQLASKLNESAVNKKDYGTFFYKPTTARPDLDIEAMFLKSNLSKSADKENYKSVDSSQELQNKASQITSSLRTMFPLAKSVKDNRSTSRFQNLEWLKKDNVDYVENLESSDLFKEYQKIMQERTKMQELIKLTKSRDSTKVRPLSSDQLAVVEKFWRNPDPRKLVSSAFNIDIYTRDLKTLADRKWLNDNVIDFYMSLICERAKNDPSLPQIHIFSTHFYTNLSTKGYSSVKRWTKRAKVDVTKLDYIFVPINLNQSHWALGVINNKEKAFQYYDSLYGNGEDVIYNLEQYMVNETKKLYGDSMNGIDYSQYDSFESMKTPKQENGFDCGVFVCTFVDYLSRERPLMFSQSDMKSLRRRMAYELCIKKLIDH</sequence>
<evidence type="ECO:0000313" key="8">
    <source>
        <dbReference type="Proteomes" id="UP000769157"/>
    </source>
</evidence>
<name>A0A9P8P5M0_9ASCO</name>
<evidence type="ECO:0000256" key="5">
    <source>
        <dbReference type="SAM" id="MobiDB-lite"/>
    </source>
</evidence>
<dbReference type="InterPro" id="IPR003653">
    <property type="entry name" value="Peptidase_C48_C"/>
</dbReference>
<accession>A0A9P8P5M0</accession>
<dbReference type="Gene3D" id="3.40.395.10">
    <property type="entry name" value="Adenoviral Proteinase, Chain A"/>
    <property type="match status" value="1"/>
</dbReference>
<dbReference type="GO" id="GO:0080090">
    <property type="term" value="P:regulation of primary metabolic process"/>
    <property type="evidence" value="ECO:0007669"/>
    <property type="project" value="UniProtKB-ARBA"/>
</dbReference>
<keyword evidence="3" id="KW-0378">Hydrolase</keyword>
<keyword evidence="2" id="KW-0645">Protease</keyword>